<dbReference type="AlphaFoldDB" id="A0A3M8AR35"/>
<reference evidence="1 2" key="1">
    <citation type="submission" date="2018-10" db="EMBL/GenBank/DDBJ databases">
        <title>Phylogenomics of Brevibacillus.</title>
        <authorList>
            <person name="Dunlap C."/>
        </authorList>
    </citation>
    <scope>NUCLEOTIDE SEQUENCE [LARGE SCALE GENOMIC DNA]</scope>
    <source>
        <strain evidence="1 2">DSM 100115</strain>
    </source>
</reference>
<accession>A0A3M8AR35</accession>
<sequence length="119" mass="14055">MKRHIWTSMDYSEIQQKLAHDSNVDVVVTLPDRTRWWGTFFSYQNIETLRQKNKETGEFLSGTYLWSVNMIISEDVSRETIEKVVDHLIEEGDLQRVMAKIEDVPFGEEADYGEDFFDK</sequence>
<gene>
    <name evidence="1" type="ORF">EDM57_20430</name>
</gene>
<name>A0A3M8AR35_9BACL</name>
<organism evidence="1 2">
    <name type="scientific">Brevibacillus gelatini</name>
    <dbReference type="NCBI Taxonomy" id="1655277"/>
    <lineage>
        <taxon>Bacteria</taxon>
        <taxon>Bacillati</taxon>
        <taxon>Bacillota</taxon>
        <taxon>Bacilli</taxon>
        <taxon>Bacillales</taxon>
        <taxon>Paenibacillaceae</taxon>
        <taxon>Brevibacillus</taxon>
    </lineage>
</organism>
<evidence type="ECO:0000313" key="1">
    <source>
        <dbReference type="EMBL" id="RNB53025.1"/>
    </source>
</evidence>
<dbReference type="OrthoDB" id="7068820at2"/>
<dbReference type="Proteomes" id="UP000268829">
    <property type="component" value="Unassembled WGS sequence"/>
</dbReference>
<keyword evidence="2" id="KW-1185">Reference proteome</keyword>
<evidence type="ECO:0000313" key="2">
    <source>
        <dbReference type="Proteomes" id="UP000268829"/>
    </source>
</evidence>
<comment type="caution">
    <text evidence="1">The sequence shown here is derived from an EMBL/GenBank/DDBJ whole genome shotgun (WGS) entry which is preliminary data.</text>
</comment>
<protein>
    <submittedName>
        <fullName evidence="1">Uncharacterized protein</fullName>
    </submittedName>
</protein>
<dbReference type="EMBL" id="RHHS01000052">
    <property type="protein sequence ID" value="RNB53025.1"/>
    <property type="molecule type" value="Genomic_DNA"/>
</dbReference>
<proteinExistence type="predicted"/>